<protein>
    <submittedName>
        <fullName evidence="1">Uncharacterized protein</fullName>
    </submittedName>
</protein>
<evidence type="ECO:0000313" key="1">
    <source>
        <dbReference type="EMBL" id="GCD53584.1"/>
    </source>
</evidence>
<gene>
    <name evidence="1" type="ORF">NBRC3188_2281</name>
</gene>
<accession>A0A401WWD2</accession>
<reference evidence="1 2" key="1">
    <citation type="submission" date="2016-06" db="EMBL/GenBank/DDBJ databases">
        <title>Acetobacter pasteurianus NBRC 3188 whole genome sequencing project.</title>
        <authorList>
            <person name="Matsutani M."/>
            <person name="Shiwa Y."/>
            <person name="Okamoto-Kainuma A."/>
            <person name="Ishikawa M."/>
            <person name="Koizumi Y."/>
            <person name="Yoshikawa H."/>
            <person name="Yakushi T."/>
            <person name="Matsushita K."/>
        </authorList>
    </citation>
    <scope>NUCLEOTIDE SEQUENCE [LARGE SCALE GENOMIC DNA]</scope>
    <source>
        <strain evidence="1 2">NBRC 3188</strain>
    </source>
</reference>
<evidence type="ECO:0000313" key="2">
    <source>
        <dbReference type="Proteomes" id="UP000287300"/>
    </source>
</evidence>
<name>A0A401WWD2_ACEPA</name>
<dbReference type="EMBL" id="BDES01000063">
    <property type="protein sequence ID" value="GCD53584.1"/>
    <property type="molecule type" value="Genomic_DNA"/>
</dbReference>
<proteinExistence type="predicted"/>
<dbReference type="AlphaFoldDB" id="A0A401WWD2"/>
<organism evidence="1 2">
    <name type="scientific">Acetobacter pasteurianus NBRC 3188</name>
    <dbReference type="NCBI Taxonomy" id="1226663"/>
    <lineage>
        <taxon>Bacteria</taxon>
        <taxon>Pseudomonadati</taxon>
        <taxon>Pseudomonadota</taxon>
        <taxon>Alphaproteobacteria</taxon>
        <taxon>Acetobacterales</taxon>
        <taxon>Acetobacteraceae</taxon>
        <taxon>Acetobacter</taxon>
    </lineage>
</organism>
<dbReference type="Proteomes" id="UP000287300">
    <property type="component" value="Unassembled WGS sequence"/>
</dbReference>
<sequence length="232" mass="25141">MGIKDFSTIDELREAFPSSFLANGTVDLTARREIRTLPSDMTVAGHLILDNCDNLTETPENLSVTGWMCAASCHSLEKINKARVGGNMHITNCPRLHVLSPALSVGECIINYCSSLSELPKFHVARNINVSYCPEIQVLPWNDVRGYFSAVGCTGLKELPAPFSVAGQLDISGTRGLELRSDVSSPLILARNCEALEISDGSLLRRLGGNIDLDGSEYTILTPDSMPQAFSP</sequence>
<dbReference type="RefSeq" id="WP_124296123.1">
    <property type="nucleotide sequence ID" value="NZ_BDES01000063.1"/>
</dbReference>
<comment type="caution">
    <text evidence="1">The sequence shown here is derived from an EMBL/GenBank/DDBJ whole genome shotgun (WGS) entry which is preliminary data.</text>
</comment>